<dbReference type="FunFam" id="3.40.50.300:FF:002145">
    <property type="entry name" value="ABC transporter (MsbA subfamily)"/>
    <property type="match status" value="1"/>
</dbReference>
<dbReference type="GO" id="GO:0005524">
    <property type="term" value="F:ATP binding"/>
    <property type="evidence" value="ECO:0007669"/>
    <property type="project" value="UniProtKB-KW"/>
</dbReference>
<evidence type="ECO:0000256" key="6">
    <source>
        <dbReference type="ARBA" id="ARBA00022741"/>
    </source>
</evidence>
<dbReference type="InterPro" id="IPR036640">
    <property type="entry name" value="ABC1_TM_sf"/>
</dbReference>
<dbReference type="SUPFAM" id="SSF90123">
    <property type="entry name" value="ABC transporter transmembrane region"/>
    <property type="match status" value="2"/>
</dbReference>
<protein>
    <submittedName>
        <fullName evidence="14">Abc transporter</fullName>
    </submittedName>
</protein>
<evidence type="ECO:0000256" key="9">
    <source>
        <dbReference type="ARBA" id="ARBA00023136"/>
    </source>
</evidence>
<feature type="transmembrane region" description="Helical" evidence="11">
    <location>
        <begin position="934"/>
        <end position="954"/>
    </location>
</feature>
<dbReference type="HOGENOM" id="CLU_000604_27_1_1"/>
<feature type="transmembrane region" description="Helical" evidence="11">
    <location>
        <begin position="872"/>
        <end position="888"/>
    </location>
</feature>
<feature type="transmembrane region" description="Helical" evidence="11">
    <location>
        <begin position="496"/>
        <end position="522"/>
    </location>
</feature>
<dbReference type="Pfam" id="PF00664">
    <property type="entry name" value="ABC_membrane"/>
    <property type="match status" value="2"/>
</dbReference>
<dbReference type="PROSITE" id="PS50929">
    <property type="entry name" value="ABC_TM1F"/>
    <property type="match status" value="2"/>
</dbReference>
<dbReference type="OrthoDB" id="6500128at2759"/>
<feature type="domain" description="ABC transmembrane type-1" evidence="13">
    <location>
        <begin position="245"/>
        <end position="523"/>
    </location>
</feature>
<dbReference type="PANTHER" id="PTHR24223:SF464">
    <property type="entry name" value="ABC-TYPE TRANSPORTER CICA"/>
    <property type="match status" value="1"/>
</dbReference>
<organism evidence="14 15">
    <name type="scientific">Aspergillus clavatus (strain ATCC 1007 / CBS 513.65 / DSM 816 / NCTC 3887 / NRRL 1 / QM 1276 / 107)</name>
    <dbReference type="NCBI Taxonomy" id="344612"/>
    <lineage>
        <taxon>Eukaryota</taxon>
        <taxon>Fungi</taxon>
        <taxon>Dikarya</taxon>
        <taxon>Ascomycota</taxon>
        <taxon>Pezizomycotina</taxon>
        <taxon>Eurotiomycetes</taxon>
        <taxon>Eurotiomycetidae</taxon>
        <taxon>Eurotiales</taxon>
        <taxon>Aspergillaceae</taxon>
        <taxon>Aspergillus</taxon>
        <taxon>Aspergillus subgen. Fumigati</taxon>
    </lineage>
</organism>
<evidence type="ECO:0000256" key="10">
    <source>
        <dbReference type="ARBA" id="ARBA00023180"/>
    </source>
</evidence>
<dbReference type="SMART" id="SM00382">
    <property type="entry name" value="AAA"/>
    <property type="match status" value="2"/>
</dbReference>
<dbReference type="CDD" id="cd03244">
    <property type="entry name" value="ABCC_MRP_domain2"/>
    <property type="match status" value="1"/>
</dbReference>
<feature type="transmembrane region" description="Helical" evidence="11">
    <location>
        <begin position="468"/>
        <end position="490"/>
    </location>
</feature>
<keyword evidence="3" id="KW-0813">Transport</keyword>
<dbReference type="GeneID" id="4703479"/>
<feature type="transmembrane region" description="Helical" evidence="11">
    <location>
        <begin position="80"/>
        <end position="113"/>
    </location>
</feature>
<evidence type="ECO:0000259" key="12">
    <source>
        <dbReference type="PROSITE" id="PS50893"/>
    </source>
</evidence>
<dbReference type="InterPro" id="IPR027417">
    <property type="entry name" value="P-loop_NTPase"/>
</dbReference>
<dbReference type="InterPro" id="IPR050173">
    <property type="entry name" value="ABC_transporter_C-like"/>
</dbReference>
<evidence type="ECO:0000259" key="13">
    <source>
        <dbReference type="PROSITE" id="PS50929"/>
    </source>
</evidence>
<evidence type="ECO:0000256" key="5">
    <source>
        <dbReference type="ARBA" id="ARBA00022692"/>
    </source>
</evidence>
<keyword evidence="8 11" id="KW-1133">Transmembrane helix</keyword>
<dbReference type="InterPro" id="IPR017871">
    <property type="entry name" value="ABC_transporter-like_CS"/>
</dbReference>
<dbReference type="CDD" id="cd18604">
    <property type="entry name" value="ABC_6TM_VMR1_D2_like"/>
    <property type="match status" value="1"/>
</dbReference>
<dbReference type="PROSITE" id="PS00211">
    <property type="entry name" value="ABC_TRANSPORTER_1"/>
    <property type="match status" value="2"/>
</dbReference>
<dbReference type="InterPro" id="IPR003593">
    <property type="entry name" value="AAA+_ATPase"/>
</dbReference>
<dbReference type="Proteomes" id="UP000006701">
    <property type="component" value="Unassembled WGS sequence"/>
</dbReference>
<keyword evidence="5 11" id="KW-0812">Transmembrane</keyword>
<feature type="transmembrane region" description="Helical" evidence="11">
    <location>
        <begin position="278"/>
        <end position="297"/>
    </location>
</feature>
<feature type="transmembrane region" description="Helical" evidence="11">
    <location>
        <begin position="379"/>
        <end position="395"/>
    </location>
</feature>
<feature type="transmembrane region" description="Helical" evidence="11">
    <location>
        <begin position="1022"/>
        <end position="1043"/>
    </location>
</feature>
<sequence>MRSSVCLLEPNMLVLAGLFLLLCIVNIIHFPRQASPTGSLSLTPTHARWGVLGLLCSVACSISSAISIQETDTCSRTSYITVSLWVTLYLAAFPCRLIFFRNATLLSLAIFLTTNVPRQLYPMIWLEVPLSPSFSLLDTIHLVTGFGSAIVLPVISPNPYTPSKGVRHPSESCSLLSRWWLYNWVSPLVTTGYQSNGSIHKEDLFSLREENSVESWQQEYNSHCHVSVPFRAMLWRLFRSRLASMALFAGLCGFFELLGTVGLYQLLLFIQTPSDANLQPWFSIVLFGFSPIIRGICMQTFEYYSTHTIGDWKAFIVTAVHQKLTRLEANAKLDIGQLQSIVSVDIDRLGTLRYTAMTAFMVPVEFITASVLLYRVMGWYYIPSLIFLLLTRYPLSRFIISEQTRVQSAIVQATDKRVTQTTQIIRALILIKILGNAQAFIRRINDARSHELKAIWLKMRVIILSESLSSSCSFIAITLCLCVLTLVGGRSLTPDIVFTLVAVFNIIKSMLMLSVLGAGQYAQAMVSLQRLSGFLDLEEFEQVTTPEQSTAHAKGKQPDNMLVVTQMTRRSDDNHENIDFHLIDGGINVIAGKTGSGKTLLLHSLLLGRSHTQHSIGLKRAQFEPVAYASQEPWLLRGSIRDNIIFGTLLDPKRYERVLKDCGLEKDLAAFKNGDLKEVGECGRSLSGGQRQRVALARAMYMDARVVILDDVLSGLDPDTFEWIVTKCVTGLRQQDRTLIMVTNNPRILQVADMILHMENGRIARFEKSLSKNYTSQMPIVETLDGLKYLRLFGSRSFIALALVSAVVAQAVEIALSAWLSVWSAKLLNSDNSSGGLYLGIYTGLGCAQLLILAVSLSLLYSGAWRASRDKYLEMVNTIFGATYSWIWNTPVGQVINRCSSDTASLDDTLFKNFRPVLETCLSIGLRILTVSSLIPLFLLPSVLLTGAALYVGYRYRFAATAVKHIYAASLTPLHHSIAESASGLMTIHAFRAQRILQTRFNAAVTHHVQAWNAVSDLQRWLAVRMDIFVALISISAATLAVMQPHPSAPAVGLSLALTTGLCTALLYLVYLSSLLEVEMASYSRIDDYIQGLPQEVSVDNEPTVKEWPAQGFIYIENLGASYALDQDEILKGIDLKINPTQRVAVVGRTGCGKTSLALSLLRLTTRTRGTISVDGVDIESLKVDRLRQSINFIPQDPTLLDGTIRFNLDFNGEYDETYLQSVLDDVAGTRRWKPDDIVELNGRNFSQGERQLITLARAMVSKQKIVILDEGTASLDKESEDRIMAILRTRFKDCTVIAITHRLHSILDFDQVLVMEDGRIIEEGNPRQLLDESEGRFKTLYMQQCYTDTTVGGSNVSSNRDQ</sequence>
<proteinExistence type="inferred from homology"/>
<dbReference type="EMBL" id="DS027056">
    <property type="protein sequence ID" value="EAW09792.1"/>
    <property type="molecule type" value="Genomic_DNA"/>
</dbReference>
<evidence type="ECO:0000256" key="8">
    <source>
        <dbReference type="ARBA" id="ARBA00022989"/>
    </source>
</evidence>
<gene>
    <name evidence="14" type="ORF">ACLA_040080</name>
</gene>
<dbReference type="GO" id="GO:0140359">
    <property type="term" value="F:ABC-type transporter activity"/>
    <property type="evidence" value="ECO:0007669"/>
    <property type="project" value="InterPro"/>
</dbReference>
<keyword evidence="10" id="KW-0325">Glycoprotein</keyword>
<keyword evidence="7" id="KW-0067">ATP-binding</keyword>
<dbReference type="GO" id="GO:0016887">
    <property type="term" value="F:ATP hydrolysis activity"/>
    <property type="evidence" value="ECO:0007669"/>
    <property type="project" value="InterPro"/>
</dbReference>
<dbReference type="PROSITE" id="PS50893">
    <property type="entry name" value="ABC_TRANSPORTER_2"/>
    <property type="match status" value="2"/>
</dbReference>
<feature type="domain" description="ABC transmembrane type-1" evidence="13">
    <location>
        <begin position="800"/>
        <end position="1077"/>
    </location>
</feature>
<evidence type="ECO:0000313" key="14">
    <source>
        <dbReference type="EMBL" id="EAW09792.1"/>
    </source>
</evidence>
<dbReference type="Gene3D" id="1.20.1560.10">
    <property type="entry name" value="ABC transporter type 1, transmembrane domain"/>
    <property type="match status" value="2"/>
</dbReference>
<feature type="transmembrane region" description="Helical" evidence="11">
    <location>
        <begin position="798"/>
        <end position="819"/>
    </location>
</feature>
<dbReference type="OMA" id="CMQTFEY"/>
<comment type="subcellular location">
    <subcellularLocation>
        <location evidence="1">Cell membrane</location>
        <topology evidence="1">Multi-pass membrane protein</topology>
    </subcellularLocation>
</comment>
<feature type="transmembrane region" description="Helical" evidence="11">
    <location>
        <begin position="839"/>
        <end position="860"/>
    </location>
</feature>
<evidence type="ECO:0000256" key="3">
    <source>
        <dbReference type="ARBA" id="ARBA00022448"/>
    </source>
</evidence>
<dbReference type="SUPFAM" id="SSF52540">
    <property type="entry name" value="P-loop containing nucleoside triphosphate hydrolases"/>
    <property type="match status" value="2"/>
</dbReference>
<keyword evidence="6" id="KW-0547">Nucleotide-binding</keyword>
<dbReference type="GO" id="GO:0005886">
    <property type="term" value="C:plasma membrane"/>
    <property type="evidence" value="ECO:0007669"/>
    <property type="project" value="UniProtKB-SubCell"/>
</dbReference>
<reference evidence="14 15" key="1">
    <citation type="journal article" date="2008" name="PLoS Genet.">
        <title>Genomic islands in the pathogenic filamentous fungus Aspergillus fumigatus.</title>
        <authorList>
            <person name="Fedorova N.D."/>
            <person name="Khaldi N."/>
            <person name="Joardar V.S."/>
            <person name="Maiti R."/>
            <person name="Amedeo P."/>
            <person name="Anderson M.J."/>
            <person name="Crabtree J."/>
            <person name="Silva J.C."/>
            <person name="Badger J.H."/>
            <person name="Albarraq A."/>
            <person name="Angiuoli S."/>
            <person name="Bussey H."/>
            <person name="Bowyer P."/>
            <person name="Cotty P.J."/>
            <person name="Dyer P.S."/>
            <person name="Egan A."/>
            <person name="Galens K."/>
            <person name="Fraser-Liggett C.M."/>
            <person name="Haas B.J."/>
            <person name="Inman J.M."/>
            <person name="Kent R."/>
            <person name="Lemieux S."/>
            <person name="Malavazi I."/>
            <person name="Orvis J."/>
            <person name="Roemer T."/>
            <person name="Ronning C.M."/>
            <person name="Sundaram J.P."/>
            <person name="Sutton G."/>
            <person name="Turner G."/>
            <person name="Venter J.C."/>
            <person name="White O.R."/>
            <person name="Whitty B.R."/>
            <person name="Youngman P."/>
            <person name="Wolfe K.H."/>
            <person name="Goldman G.H."/>
            <person name="Wortman J.R."/>
            <person name="Jiang B."/>
            <person name="Denning D.W."/>
            <person name="Nierman W.C."/>
        </authorList>
    </citation>
    <scope>NUCLEOTIDE SEQUENCE [LARGE SCALE GENOMIC DNA]</scope>
    <source>
        <strain evidence="15">ATCC 1007 / CBS 513.65 / DSM 816 / NCTC 3887 / NRRL 1</strain>
    </source>
</reference>
<feature type="transmembrane region" description="Helical" evidence="11">
    <location>
        <begin position="1049"/>
        <end position="1071"/>
    </location>
</feature>
<feature type="domain" description="ABC transporter" evidence="12">
    <location>
        <begin position="1114"/>
        <end position="1343"/>
    </location>
</feature>
<feature type="domain" description="ABC transporter" evidence="12">
    <location>
        <begin position="556"/>
        <end position="785"/>
    </location>
</feature>
<evidence type="ECO:0000313" key="15">
    <source>
        <dbReference type="Proteomes" id="UP000006701"/>
    </source>
</evidence>
<dbReference type="InterPro" id="IPR011527">
    <property type="entry name" value="ABC1_TM_dom"/>
</dbReference>
<dbReference type="eggNOG" id="KOG0054">
    <property type="taxonomic scope" value="Eukaryota"/>
</dbReference>
<dbReference type="KEGG" id="act:ACLA_040080"/>
<evidence type="ECO:0000256" key="2">
    <source>
        <dbReference type="ARBA" id="ARBA00009726"/>
    </source>
</evidence>
<keyword evidence="15" id="KW-1185">Reference proteome</keyword>
<keyword evidence="4" id="KW-1003">Cell membrane</keyword>
<feature type="transmembrane region" description="Helical" evidence="11">
    <location>
        <begin position="49"/>
        <end position="68"/>
    </location>
</feature>
<evidence type="ECO:0000256" key="7">
    <source>
        <dbReference type="ARBA" id="ARBA00022840"/>
    </source>
</evidence>
<evidence type="ECO:0000256" key="11">
    <source>
        <dbReference type="SAM" id="Phobius"/>
    </source>
</evidence>
<dbReference type="Pfam" id="PF00005">
    <property type="entry name" value="ABC_tran"/>
    <property type="match status" value="2"/>
</dbReference>
<feature type="transmembrane region" description="Helical" evidence="11">
    <location>
        <begin position="242"/>
        <end position="266"/>
    </location>
</feature>
<feature type="transmembrane region" description="Helical" evidence="11">
    <location>
        <begin position="12"/>
        <end position="29"/>
    </location>
</feature>
<feature type="transmembrane region" description="Helical" evidence="11">
    <location>
        <begin position="133"/>
        <end position="155"/>
    </location>
</feature>
<feature type="transmembrane region" description="Helical" evidence="11">
    <location>
        <begin position="354"/>
        <end position="373"/>
    </location>
</feature>
<evidence type="ECO:0000256" key="4">
    <source>
        <dbReference type="ARBA" id="ARBA00022475"/>
    </source>
</evidence>
<dbReference type="RefSeq" id="XP_001271218.1">
    <property type="nucleotide sequence ID" value="XM_001271217.1"/>
</dbReference>
<dbReference type="PANTHER" id="PTHR24223">
    <property type="entry name" value="ATP-BINDING CASSETTE SUB-FAMILY C"/>
    <property type="match status" value="1"/>
</dbReference>
<evidence type="ECO:0000256" key="1">
    <source>
        <dbReference type="ARBA" id="ARBA00004651"/>
    </source>
</evidence>
<keyword evidence="9 11" id="KW-0472">Membrane</keyword>
<name>A1CKW8_ASPCL</name>
<dbReference type="VEuPathDB" id="FungiDB:ACLA_040080"/>
<accession>A1CKW8</accession>
<comment type="similarity">
    <text evidence="2">Belongs to the ABC transporter superfamily. ABCC family. Conjugate transporter (TC 3.A.1.208) subfamily.</text>
</comment>
<dbReference type="InterPro" id="IPR003439">
    <property type="entry name" value="ABC_transporter-like_ATP-bd"/>
</dbReference>
<dbReference type="Gene3D" id="3.40.50.300">
    <property type="entry name" value="P-loop containing nucleotide triphosphate hydrolases"/>
    <property type="match status" value="2"/>
</dbReference>